<evidence type="ECO:0000313" key="2">
    <source>
        <dbReference type="EMBL" id="SNT34537.1"/>
    </source>
</evidence>
<accession>A0A239LV33</accession>
<dbReference type="AlphaFoldDB" id="A0A239LV33"/>
<dbReference type="GO" id="GO:0008194">
    <property type="term" value="F:UDP-glycosyltransferase activity"/>
    <property type="evidence" value="ECO:0007669"/>
    <property type="project" value="InterPro"/>
</dbReference>
<sequence length="436" mass="46646">MKFVLPFTGSRGDVQPGLTLGVELARRGHDVVFGAPPNLVEFATAASDEHRDAGRITVRPFGPDTKAVLESELVRVRIKSRNPRVRVAALAELANLGWDDMVAELVEMSVGADALLTGTLGQEVVFNMAEAQAIPFLALHYCPVRRNGSMSVVPGRRLPAVVNRATWSLLETMRWRLMRRRENAQRVSLGLDEATAPLPKRVEAYGGTEIQAYDGALFPGLVDEWGPSRPFVGFLELSSAPSSLGADLTEGSTLRTWIDRGSAPLYFGFGSMPVPDPSSLVDIVTEACERTGQRALISSGWSAFDERIDDASPVAVVGPVDHASVFPLCRAAIHHGGAGTTAASIRAGLPTMVCWFSADQPFWGAALVGLGAGVSTKFSRLDGTTLTAALETLLTDSTAAAARDLAAAAIRPEDALRAAADLVEWSVTEHRDHQNR</sequence>
<dbReference type="OrthoDB" id="3253247at2"/>
<evidence type="ECO:0000259" key="1">
    <source>
        <dbReference type="Pfam" id="PF06722"/>
    </source>
</evidence>
<evidence type="ECO:0000313" key="3">
    <source>
        <dbReference type="Proteomes" id="UP000198327"/>
    </source>
</evidence>
<reference evidence="3" key="1">
    <citation type="submission" date="2017-06" db="EMBL/GenBank/DDBJ databases">
        <authorList>
            <person name="Varghese N."/>
            <person name="Submissions S."/>
        </authorList>
    </citation>
    <scope>NUCLEOTIDE SEQUENCE [LARGE SCALE GENOMIC DNA]</scope>
    <source>
        <strain evidence="3">JCM 23211</strain>
    </source>
</reference>
<dbReference type="InterPro" id="IPR002213">
    <property type="entry name" value="UDP_glucos_trans"/>
</dbReference>
<organism evidence="2 3">
    <name type="scientific">Rhodococcoides kyotonense</name>
    <dbReference type="NCBI Taxonomy" id="398843"/>
    <lineage>
        <taxon>Bacteria</taxon>
        <taxon>Bacillati</taxon>
        <taxon>Actinomycetota</taxon>
        <taxon>Actinomycetes</taxon>
        <taxon>Mycobacteriales</taxon>
        <taxon>Nocardiaceae</taxon>
        <taxon>Rhodococcoides</taxon>
    </lineage>
</organism>
<dbReference type="SUPFAM" id="SSF53756">
    <property type="entry name" value="UDP-Glycosyltransferase/glycogen phosphorylase"/>
    <property type="match status" value="1"/>
</dbReference>
<keyword evidence="3" id="KW-1185">Reference proteome</keyword>
<dbReference type="PANTHER" id="PTHR48050">
    <property type="entry name" value="STEROL 3-BETA-GLUCOSYLTRANSFERASE"/>
    <property type="match status" value="1"/>
</dbReference>
<dbReference type="Gene3D" id="3.40.50.2000">
    <property type="entry name" value="Glycogen Phosphorylase B"/>
    <property type="match status" value="2"/>
</dbReference>
<keyword evidence="2" id="KW-0808">Transferase</keyword>
<dbReference type="Proteomes" id="UP000198327">
    <property type="component" value="Unassembled WGS sequence"/>
</dbReference>
<dbReference type="PANTHER" id="PTHR48050:SF13">
    <property type="entry name" value="STEROL 3-BETA-GLUCOSYLTRANSFERASE UGT80A2"/>
    <property type="match status" value="1"/>
</dbReference>
<dbReference type="GO" id="GO:0017000">
    <property type="term" value="P:antibiotic biosynthetic process"/>
    <property type="evidence" value="ECO:0007669"/>
    <property type="project" value="UniProtKB-ARBA"/>
</dbReference>
<gene>
    <name evidence="2" type="ORF">SAMN05421642_114156</name>
</gene>
<dbReference type="FunFam" id="3.40.50.2000:FF:000009">
    <property type="entry name" value="Sterol 3-beta-glucosyltransferase UGT80A2"/>
    <property type="match status" value="1"/>
</dbReference>
<dbReference type="GO" id="GO:0016758">
    <property type="term" value="F:hexosyltransferase activity"/>
    <property type="evidence" value="ECO:0007669"/>
    <property type="project" value="UniProtKB-ARBA"/>
</dbReference>
<dbReference type="STRING" id="398843.A3K89_25125"/>
<dbReference type="Pfam" id="PF06722">
    <property type="entry name" value="EryCIII-like_C"/>
    <property type="match status" value="1"/>
</dbReference>
<feature type="domain" description="Erythromycin biosynthesis protein CIII-like C-terminal" evidence="1">
    <location>
        <begin position="316"/>
        <end position="406"/>
    </location>
</feature>
<dbReference type="CDD" id="cd03784">
    <property type="entry name" value="GT1_Gtf-like"/>
    <property type="match status" value="1"/>
</dbReference>
<dbReference type="EMBL" id="FZOW01000014">
    <property type="protein sequence ID" value="SNT34537.1"/>
    <property type="molecule type" value="Genomic_DNA"/>
</dbReference>
<dbReference type="InterPro" id="IPR010610">
    <property type="entry name" value="EryCIII-like_C"/>
</dbReference>
<proteinExistence type="predicted"/>
<name>A0A239LV33_9NOCA</name>
<dbReference type="RefSeq" id="WP_089250177.1">
    <property type="nucleotide sequence ID" value="NZ_FZOW01000014.1"/>
</dbReference>
<dbReference type="InterPro" id="IPR050426">
    <property type="entry name" value="Glycosyltransferase_28"/>
</dbReference>
<protein>
    <submittedName>
        <fullName evidence="2">UDP:flavonoid glycosyltransferase YjiC, YdhE family</fullName>
    </submittedName>
</protein>